<dbReference type="Pfam" id="PF14841">
    <property type="entry name" value="FliG_M"/>
    <property type="match status" value="1"/>
</dbReference>
<comment type="similarity">
    <text evidence="3">Belongs to the FliG family.</text>
</comment>
<keyword evidence="15" id="KW-1185">Reference proteome</keyword>
<dbReference type="InterPro" id="IPR028263">
    <property type="entry name" value="FliG_N"/>
</dbReference>
<feature type="domain" description="Flagellar motor switch protein FliG middle" evidence="12">
    <location>
        <begin position="118"/>
        <end position="189"/>
    </location>
</feature>
<keyword evidence="14" id="KW-0969">Cilium</keyword>
<feature type="domain" description="Flagellar motor switch protein FliG N-terminal" evidence="13">
    <location>
        <begin position="11"/>
        <end position="108"/>
    </location>
</feature>
<keyword evidence="14" id="KW-0966">Cell projection</keyword>
<dbReference type="RefSeq" id="WP_311339260.1">
    <property type="nucleotide sequence ID" value="NZ_JAVRHS010000001.1"/>
</dbReference>
<proteinExistence type="inferred from homology"/>
<evidence type="ECO:0000259" key="11">
    <source>
        <dbReference type="Pfam" id="PF01706"/>
    </source>
</evidence>
<reference evidence="14 15" key="1">
    <citation type="submission" date="2023-09" db="EMBL/GenBank/DDBJ databases">
        <authorList>
            <person name="Rey-Velasco X."/>
        </authorList>
    </citation>
    <scope>NUCLEOTIDE SEQUENCE [LARGE SCALE GENOMIC DNA]</scope>
    <source>
        <strain evidence="14 15">F390</strain>
    </source>
</reference>
<gene>
    <name evidence="14" type="primary">fliG</name>
    <name evidence="14" type="ORF">RM533_00670</name>
</gene>
<evidence type="ECO:0000256" key="7">
    <source>
        <dbReference type="ARBA" id="ARBA00022779"/>
    </source>
</evidence>
<dbReference type="InterPro" id="IPR023087">
    <property type="entry name" value="Flg_Motor_Flig_C"/>
</dbReference>
<protein>
    <recommendedName>
        <fullName evidence="4">Flagellar motor switch protein FliG</fullName>
    </recommendedName>
</protein>
<dbReference type="PANTHER" id="PTHR30534">
    <property type="entry name" value="FLAGELLAR MOTOR SWITCH PROTEIN FLIG"/>
    <property type="match status" value="1"/>
</dbReference>
<keyword evidence="7" id="KW-0283">Flagellar rotation</keyword>
<evidence type="ECO:0000256" key="3">
    <source>
        <dbReference type="ARBA" id="ARBA00010299"/>
    </source>
</evidence>
<dbReference type="PANTHER" id="PTHR30534:SF0">
    <property type="entry name" value="FLAGELLAR MOTOR SWITCH PROTEIN FLIG"/>
    <property type="match status" value="1"/>
</dbReference>
<evidence type="ECO:0000313" key="15">
    <source>
        <dbReference type="Proteomes" id="UP001259803"/>
    </source>
</evidence>
<feature type="domain" description="Flagellar motor switch protein FliG C-terminal" evidence="11">
    <location>
        <begin position="222"/>
        <end position="326"/>
    </location>
</feature>
<dbReference type="SUPFAM" id="SSF48029">
    <property type="entry name" value="FliG"/>
    <property type="match status" value="2"/>
</dbReference>
<dbReference type="NCBIfam" id="TIGR00207">
    <property type="entry name" value="fliG"/>
    <property type="match status" value="1"/>
</dbReference>
<dbReference type="InterPro" id="IPR032779">
    <property type="entry name" value="FliG_M"/>
</dbReference>
<dbReference type="Proteomes" id="UP001259803">
    <property type="component" value="Unassembled WGS sequence"/>
</dbReference>
<dbReference type="EMBL" id="JAVRHS010000001">
    <property type="protein sequence ID" value="MDT0574690.1"/>
    <property type="molecule type" value="Genomic_DNA"/>
</dbReference>
<evidence type="ECO:0000313" key="14">
    <source>
        <dbReference type="EMBL" id="MDT0574690.1"/>
    </source>
</evidence>
<accession>A0ABU2ZDL3</accession>
<name>A0ABU2ZDL3_9SPHN</name>
<dbReference type="InterPro" id="IPR000090">
    <property type="entry name" value="Flg_Motor_Flig"/>
</dbReference>
<evidence type="ECO:0000259" key="12">
    <source>
        <dbReference type="Pfam" id="PF14841"/>
    </source>
</evidence>
<evidence type="ECO:0000256" key="4">
    <source>
        <dbReference type="ARBA" id="ARBA00021870"/>
    </source>
</evidence>
<evidence type="ECO:0000259" key="13">
    <source>
        <dbReference type="Pfam" id="PF14842"/>
    </source>
</evidence>
<comment type="caution">
    <text evidence="14">The sequence shown here is derived from an EMBL/GenBank/DDBJ whole genome shotgun (WGS) entry which is preliminary data.</text>
</comment>
<dbReference type="InterPro" id="IPR011002">
    <property type="entry name" value="FliG_a-hlx"/>
</dbReference>
<comment type="subcellular location">
    <subcellularLocation>
        <location evidence="1">Bacterial flagellum basal body</location>
    </subcellularLocation>
    <subcellularLocation>
        <location evidence="2">Cell membrane</location>
        <topology evidence="2">Peripheral membrane protein</topology>
        <orientation evidence="2">Cytoplasmic side</orientation>
    </subcellularLocation>
</comment>
<evidence type="ECO:0000256" key="5">
    <source>
        <dbReference type="ARBA" id="ARBA00022475"/>
    </source>
</evidence>
<evidence type="ECO:0000256" key="1">
    <source>
        <dbReference type="ARBA" id="ARBA00004117"/>
    </source>
</evidence>
<evidence type="ECO:0000256" key="9">
    <source>
        <dbReference type="ARBA" id="ARBA00023143"/>
    </source>
</evidence>
<evidence type="ECO:0000256" key="6">
    <source>
        <dbReference type="ARBA" id="ARBA00022500"/>
    </source>
</evidence>
<keyword evidence="8" id="KW-0472">Membrane</keyword>
<dbReference type="Pfam" id="PF14842">
    <property type="entry name" value="FliG_N"/>
    <property type="match status" value="1"/>
</dbReference>
<evidence type="ECO:0000256" key="10">
    <source>
        <dbReference type="ARBA" id="ARBA00025598"/>
    </source>
</evidence>
<keyword evidence="9" id="KW-0975">Bacterial flagellum</keyword>
<evidence type="ECO:0000256" key="8">
    <source>
        <dbReference type="ARBA" id="ARBA00023136"/>
    </source>
</evidence>
<dbReference type="Gene3D" id="1.10.220.30">
    <property type="match status" value="3"/>
</dbReference>
<keyword evidence="6" id="KW-0145">Chemotaxis</keyword>
<keyword evidence="14" id="KW-0282">Flagellum</keyword>
<evidence type="ECO:0000256" key="2">
    <source>
        <dbReference type="ARBA" id="ARBA00004413"/>
    </source>
</evidence>
<dbReference type="Pfam" id="PF01706">
    <property type="entry name" value="FliG_C"/>
    <property type="match status" value="1"/>
</dbReference>
<comment type="function">
    <text evidence="10">FliG is one of three proteins (FliG, FliN, FliM) that forms the rotor-mounted switch complex (C ring), located at the base of the basal body. This complex interacts with the CheY and CheZ chemotaxis proteins, in addition to contacting components of the motor that determine the direction of flagellar rotation.</text>
</comment>
<organism evidence="14 15">
    <name type="scientific">Croceicoccus esteveae</name>
    <dbReference type="NCBI Taxonomy" id="3075597"/>
    <lineage>
        <taxon>Bacteria</taxon>
        <taxon>Pseudomonadati</taxon>
        <taxon>Pseudomonadota</taxon>
        <taxon>Alphaproteobacteria</taxon>
        <taxon>Sphingomonadales</taxon>
        <taxon>Erythrobacteraceae</taxon>
        <taxon>Croceicoccus</taxon>
    </lineage>
</organism>
<sequence length="335" mass="36565">MIASMPAHDDADQAAIIIMLLNDQDAASILSRLQPEELERLGNRMCALGDVDVTSMSSAIHGFIRHAENPDLPSTERHAHLTRVMTRAVGEVKAQNMMQRIAPQAQSRTIEIARWLAPQTLAPLLVDEHPQAIAVLLLMLDPEPAAQMLANLPADKQAGVVERIARLGPVSGHAVAMLSELLERRLAERFGQAALTMGGIREAAEIINKAARSVEQVVMPAISRKDRLLADAIEAEMFKFEQILALDAQAMGRLLREVENEVLVDALKGIGEDEHGAFFAAMSTRAADGVRDEMELRGRIKKADVEAAQQRMIQHARTLAEQGEIVFGSGDGDYV</sequence>
<dbReference type="PRINTS" id="PR00954">
    <property type="entry name" value="FLGMOTORFLIG"/>
</dbReference>
<keyword evidence="5" id="KW-1003">Cell membrane</keyword>